<keyword evidence="1" id="KW-0812">Transmembrane</keyword>
<evidence type="ECO:0000313" key="3">
    <source>
        <dbReference type="EMBL" id="KAL2557580.1"/>
    </source>
</evidence>
<comment type="caution">
    <text evidence="3">The sequence shown here is derived from an EMBL/GenBank/DDBJ whole genome shotgun (WGS) entry which is preliminary data.</text>
</comment>
<protein>
    <submittedName>
        <fullName evidence="3">Uncharacterized protein</fullName>
    </submittedName>
</protein>
<gene>
    <name evidence="3" type="ORF">Fot_02319</name>
</gene>
<dbReference type="Proteomes" id="UP001604277">
    <property type="component" value="Unassembled WGS sequence"/>
</dbReference>
<dbReference type="PANTHER" id="PTHR36768">
    <property type="entry name" value="ATP-DEPENDENT HELICASE/DEOXYRIBONUCLEASE SUBUNIT B"/>
    <property type="match status" value="1"/>
</dbReference>
<keyword evidence="1" id="KW-1133">Transmembrane helix</keyword>
<keyword evidence="1" id="KW-0472">Membrane</keyword>
<evidence type="ECO:0000313" key="4">
    <source>
        <dbReference type="Proteomes" id="UP001604277"/>
    </source>
</evidence>
<proteinExistence type="predicted"/>
<dbReference type="PANTHER" id="PTHR36768:SF1">
    <property type="entry name" value="ATP-DEPENDENT HELICASE_DEOXYRIBONUCLEASE SUBUNIT B"/>
    <property type="match status" value="1"/>
</dbReference>
<evidence type="ECO:0000256" key="2">
    <source>
        <dbReference type="SAM" id="SignalP"/>
    </source>
</evidence>
<organism evidence="3 4">
    <name type="scientific">Forsythia ovata</name>
    <dbReference type="NCBI Taxonomy" id="205694"/>
    <lineage>
        <taxon>Eukaryota</taxon>
        <taxon>Viridiplantae</taxon>
        <taxon>Streptophyta</taxon>
        <taxon>Embryophyta</taxon>
        <taxon>Tracheophyta</taxon>
        <taxon>Spermatophyta</taxon>
        <taxon>Magnoliopsida</taxon>
        <taxon>eudicotyledons</taxon>
        <taxon>Gunneridae</taxon>
        <taxon>Pentapetalae</taxon>
        <taxon>asterids</taxon>
        <taxon>lamiids</taxon>
        <taxon>Lamiales</taxon>
        <taxon>Oleaceae</taxon>
        <taxon>Forsythieae</taxon>
        <taxon>Forsythia</taxon>
    </lineage>
</organism>
<keyword evidence="2" id="KW-0732">Signal</keyword>
<feature type="signal peptide" evidence="2">
    <location>
        <begin position="1"/>
        <end position="28"/>
    </location>
</feature>
<feature type="transmembrane region" description="Helical" evidence="1">
    <location>
        <begin position="176"/>
        <end position="195"/>
    </location>
</feature>
<reference evidence="4" key="1">
    <citation type="submission" date="2024-07" db="EMBL/GenBank/DDBJ databases">
        <title>Two chromosome-level genome assemblies of Korean endemic species Abeliophyllum distichum and Forsythia ovata (Oleaceae).</title>
        <authorList>
            <person name="Jang H."/>
        </authorList>
    </citation>
    <scope>NUCLEOTIDE SEQUENCE [LARGE SCALE GENOMIC DNA]</scope>
</reference>
<dbReference type="EMBL" id="JBFOLJ010000001">
    <property type="protein sequence ID" value="KAL2557580.1"/>
    <property type="molecule type" value="Genomic_DNA"/>
</dbReference>
<keyword evidence="4" id="KW-1185">Reference proteome</keyword>
<feature type="chain" id="PRO_5044790385" evidence="2">
    <location>
        <begin position="29"/>
        <end position="224"/>
    </location>
</feature>
<sequence>MTRNCRIATTATVLIILQVISMALSSLAYRPGDIVPMSRMGQYHSTRTVWHDMIGRHCPIFAVNRETLIPLPKPTGYTGADPYKISFQIGREKFYIPWLFMINRKNSEVPMIEMHLRYSGADLLGVTAKVIDMPQSYLEVHPDIHKQFWDQQLWPKHILVRYTWEEQSEIDVASGFYVLFGSGLILSFMLSIYVLQSSRDKLARFVRETVADSSMPGVGVAKVE</sequence>
<accession>A0ABD1X6J1</accession>
<name>A0ABD1X6J1_9LAMI</name>
<dbReference type="AlphaFoldDB" id="A0ABD1X6J1"/>
<evidence type="ECO:0000256" key="1">
    <source>
        <dbReference type="SAM" id="Phobius"/>
    </source>
</evidence>